<comment type="caution">
    <text evidence="1">The sequence shown here is derived from an EMBL/GenBank/DDBJ whole genome shotgun (WGS) entry which is preliminary data.</text>
</comment>
<reference evidence="1 2" key="1">
    <citation type="submission" date="2019-03" db="EMBL/GenBank/DDBJ databases">
        <title>Genomic Encyclopedia of Type Strains, Phase IV (KMG-IV): sequencing the most valuable type-strain genomes for metagenomic binning, comparative biology and taxonomic classification.</title>
        <authorList>
            <person name="Goeker M."/>
        </authorList>
    </citation>
    <scope>NUCLEOTIDE SEQUENCE [LARGE SCALE GENOMIC DNA]</scope>
    <source>
        <strain evidence="1 2">DSM 100309</strain>
    </source>
</reference>
<dbReference type="Proteomes" id="UP000295367">
    <property type="component" value="Unassembled WGS sequence"/>
</dbReference>
<name>A0A4V2W2J1_9PROT</name>
<protein>
    <submittedName>
        <fullName evidence="1">Uncharacterized protein</fullName>
    </submittedName>
</protein>
<gene>
    <name evidence="1" type="ORF">EDC63_104166</name>
</gene>
<dbReference type="AlphaFoldDB" id="A0A4V2W2J1"/>
<dbReference type="RefSeq" id="WP_124945829.1">
    <property type="nucleotide sequence ID" value="NZ_BHVT01000019.1"/>
</dbReference>
<accession>A0A4V2W2J1</accession>
<keyword evidence="2" id="KW-1185">Reference proteome</keyword>
<proteinExistence type="predicted"/>
<sequence>MNSQNLRPELEQSLEHRSLSGMEGLWKVVHHGNLKTAVLPEKTPRLVIYFRKLVNQHNPITPADFETQGMAVAKEVPAAELMRLPLNVLIENSRIARDPCLPLPSEEMGILDVDFSKSKFKLISRHAKFHKTNEYVIPYMDGRSPLYDSVGGRAYYVAIEYKGDPFGIIIPCAEVFRFFYCTSSRMLYTILSDKILNPDRFIIDPARSGTQEDNPKIAAIWLRQWMLNSDRRHIARLFFTPDAFEEAKTIFLRASGNVGDGAFKHALIASPPNHGEMNLKCIFKRLISKGQERFFVTRLISATNWTIPFDEIHFGRDNDARTIASDKERAELPEDERTQRPNVLVEGAEISILENVPGDNSIVPVEINDTEFESRFPELDKIYSPQIEKINQFTKNAKGKKQLLLADGSLIEGSSAEHEGLVNVILRAMEKAAEIKRIERERDGAQSEPLKELDVRQSKLHDTIEYLELARVDDYYANRLQIDYLPVLDELGLIKGKLVNLLPESIDDKNPVFLYLDADKCVHRPVLIASLNLDGESRYLIDFMQRYGQSNTSSLVLWHPDGKLISDSILDYAINLCVKHGGVKLTDGQLLMSFFGSTFKHTFAEKTAKTKPRQLIEKIFSRENKMNWLCGVEVKD</sequence>
<organism evidence="1 2">
    <name type="scientific">Sulfurirhabdus autotrophica</name>
    <dbReference type="NCBI Taxonomy" id="1706046"/>
    <lineage>
        <taxon>Bacteria</taxon>
        <taxon>Pseudomonadati</taxon>
        <taxon>Pseudomonadota</taxon>
        <taxon>Betaproteobacteria</taxon>
        <taxon>Nitrosomonadales</taxon>
        <taxon>Sulfuricellaceae</taxon>
        <taxon>Sulfurirhabdus</taxon>
    </lineage>
</organism>
<evidence type="ECO:0000313" key="2">
    <source>
        <dbReference type="Proteomes" id="UP000295367"/>
    </source>
</evidence>
<evidence type="ECO:0000313" key="1">
    <source>
        <dbReference type="EMBL" id="TCV88209.1"/>
    </source>
</evidence>
<dbReference type="EMBL" id="SMCO01000004">
    <property type="protein sequence ID" value="TCV88209.1"/>
    <property type="molecule type" value="Genomic_DNA"/>
</dbReference>